<accession>A0ABQ6G7I9</accession>
<gene>
    <name evidence="1" type="ORF">MU1_12900</name>
</gene>
<evidence type="ECO:0000313" key="2">
    <source>
        <dbReference type="Proteomes" id="UP001157114"/>
    </source>
</evidence>
<name>A0ABQ6G7I9_9BACL</name>
<evidence type="ECO:0000313" key="1">
    <source>
        <dbReference type="EMBL" id="GLX66946.1"/>
    </source>
</evidence>
<reference evidence="1 2" key="1">
    <citation type="submission" date="2023-03" db="EMBL/GenBank/DDBJ databases">
        <title>Draft genome sequence of the bacteria which degrade cell wall of Tricholomamatutake.</title>
        <authorList>
            <person name="Konishi Y."/>
            <person name="Fukuta Y."/>
            <person name="Shirasaka N."/>
        </authorList>
    </citation>
    <scope>NUCLEOTIDE SEQUENCE [LARGE SCALE GENOMIC DNA]</scope>
    <source>
        <strain evidence="2">mu1</strain>
    </source>
</reference>
<protein>
    <submittedName>
        <fullName evidence="1">Uncharacterized protein</fullName>
    </submittedName>
</protein>
<keyword evidence="2" id="KW-1185">Reference proteome</keyword>
<dbReference type="Pfam" id="PF11308">
    <property type="entry name" value="Glyco_hydro_129"/>
    <property type="match status" value="1"/>
</dbReference>
<dbReference type="RefSeq" id="WP_284237662.1">
    <property type="nucleotide sequence ID" value="NZ_BSSQ01000005.1"/>
</dbReference>
<organism evidence="1 2">
    <name type="scientific">Paenibacillus glycanilyticus</name>
    <dbReference type="NCBI Taxonomy" id="126569"/>
    <lineage>
        <taxon>Bacteria</taxon>
        <taxon>Bacillati</taxon>
        <taxon>Bacillota</taxon>
        <taxon>Bacilli</taxon>
        <taxon>Bacillales</taxon>
        <taxon>Paenibacillaceae</taxon>
        <taxon>Paenibacillus</taxon>
    </lineage>
</organism>
<dbReference type="EMBL" id="BSSQ01000005">
    <property type="protein sequence ID" value="GLX66946.1"/>
    <property type="molecule type" value="Genomic_DNA"/>
</dbReference>
<dbReference type="Proteomes" id="UP001157114">
    <property type="component" value="Unassembled WGS sequence"/>
</dbReference>
<proteinExistence type="predicted"/>
<sequence>MDYEWKLEDKRLRILFDETSRSLLVHDKRCGKVWSQQPVDESLTLEGVTQEGNKLQVKLRGEFVMTATIELTEASELSVTLKAERNASCEAIRFPSAFRTPDSRHAIVQTDSQGLLLPAEDLFYPLEEQPLFFCGGGGAMAWAGVVDEELESGYMAIVETPYDAAFSFERDEEGLINFAPVWYGTMGEFGYERKVTYVFFDRGGYVAQCKRYRAYSWPKNGIRTLRENEERFPALEKMLGCVHMYVWDGAREIEFARGLKEAGIEKALILWDANHLPYPEPGYDDRLKELGYGTGAYELFTDIHPEDFTDIHSDNSVREDIPLKRNVYPGKFEEIVSRKADGSTYSNSYGTYVCPEAVRPEMFKRVERELEEYNHETYFLDVYQANGLYECHNPEHRLSRQQYAEAILRNCELLEERYGTYLGGEFGADFAAKHGLFAHGMMTLQRTFFGSEITHKGTIHYYGDWKNNPRPSVMLGTRTASDTYLKYAINEYTRVPLYELVYHDAVVTSWRWEDGNHHCPEIWWKKDLFNILYGTAPLWSIDQDRWEIFEVNFIESYNNVCPWLGQICRDEMIAHRFVSADRKVQESRFSSGRRAVVNFGEDPYEFEGRTVQPRGFITLQD</sequence>
<comment type="caution">
    <text evidence="1">The sequence shown here is derived from an EMBL/GenBank/DDBJ whole genome shotgun (WGS) entry which is preliminary data.</text>
</comment>
<dbReference type="InterPro" id="IPR021459">
    <property type="entry name" value="GH101-related"/>
</dbReference>